<organism evidence="1 2">
    <name type="scientific">Pseudarcicella hirudinis</name>
    <dbReference type="NCBI Taxonomy" id="1079859"/>
    <lineage>
        <taxon>Bacteria</taxon>
        <taxon>Pseudomonadati</taxon>
        <taxon>Bacteroidota</taxon>
        <taxon>Cytophagia</taxon>
        <taxon>Cytophagales</taxon>
        <taxon>Flectobacillaceae</taxon>
        <taxon>Pseudarcicella</taxon>
    </lineage>
</organism>
<dbReference type="Proteomes" id="UP000199306">
    <property type="component" value="Unassembled WGS sequence"/>
</dbReference>
<gene>
    <name evidence="1" type="ORF">SAMN04515674_1055</name>
</gene>
<dbReference type="EMBL" id="FOXH01000005">
    <property type="protein sequence ID" value="SFP69508.1"/>
    <property type="molecule type" value="Genomic_DNA"/>
</dbReference>
<accession>A0A1I5SFI3</accession>
<dbReference type="AlphaFoldDB" id="A0A1I5SFI3"/>
<reference evidence="1 2" key="1">
    <citation type="submission" date="2016-10" db="EMBL/GenBank/DDBJ databases">
        <authorList>
            <person name="de Groot N.N."/>
        </authorList>
    </citation>
    <scope>NUCLEOTIDE SEQUENCE [LARGE SCALE GENOMIC DNA]</scope>
    <source>
        <strain evidence="2">E92,LMG 26720,CCM 7988</strain>
    </source>
</reference>
<keyword evidence="2" id="KW-1185">Reference proteome</keyword>
<protein>
    <submittedName>
        <fullName evidence="1">Uncharacterized protein</fullName>
    </submittedName>
</protein>
<evidence type="ECO:0000313" key="2">
    <source>
        <dbReference type="Proteomes" id="UP000199306"/>
    </source>
</evidence>
<evidence type="ECO:0000313" key="1">
    <source>
        <dbReference type="EMBL" id="SFP69508.1"/>
    </source>
</evidence>
<sequence>MVKVLLLTIELFLAKCSKLFYENASYQRMYFSETGFGMYHRLEKS</sequence>
<proteinExistence type="predicted"/>
<name>A0A1I5SFI3_9BACT</name>